<dbReference type="CDD" id="cd00130">
    <property type="entry name" value="PAS"/>
    <property type="match status" value="2"/>
</dbReference>
<dbReference type="SUPFAM" id="SSF47384">
    <property type="entry name" value="Homodimeric domain of signal transducing histidine kinase"/>
    <property type="match status" value="1"/>
</dbReference>
<dbReference type="EMBL" id="BMIB01000006">
    <property type="protein sequence ID" value="GGH81659.1"/>
    <property type="molecule type" value="Genomic_DNA"/>
</dbReference>
<dbReference type="Gene3D" id="1.10.287.130">
    <property type="match status" value="1"/>
</dbReference>
<dbReference type="SMART" id="SM00091">
    <property type="entry name" value="PAS"/>
    <property type="match status" value="2"/>
</dbReference>
<dbReference type="AlphaFoldDB" id="A0A917N0T2"/>
<sequence length="379" mass="43816">MYFLAVSTWIVVSDLALEKMDAYTLKNTQLFKGLLFTVVTSVILYVVAYSNYQRILRKELDYKRMFEGSPHPILIYDIETLRLLKVNQAFMQRYEYSEKEAEKLEIMELCLPEDKLVALDFVRKVASKPFSESGTWKQITKTGKVFYANITSHATVFKTRKARIIIITDIDEQMRAQNAIRSSEKKLKSLIDNTPDIIFMVDIKMNLVTYNAAFEAIYNMSFPERNGLRTPMPMQEIPATMFGEKWLENIRQSMQGQTIREEDMYVVPTTGREICLDIVMNPIYDVNDQLIGVGCISRDISERKKTEEQMTKQLSQLREIAWIQSHELRQPLTNIMGLASLIEADAEDPKEIKSHVSLLHQACEKLDDVVRGIVKKIRG</sequence>
<dbReference type="InterPro" id="IPR000700">
    <property type="entry name" value="PAS-assoc_C"/>
</dbReference>
<name>A0A917N0T2_9BACT</name>
<keyword evidence="7" id="KW-1185">Reference proteome</keyword>
<dbReference type="InterPro" id="IPR000014">
    <property type="entry name" value="PAS"/>
</dbReference>
<gene>
    <name evidence="6" type="ORF">GCM10011379_54380</name>
</gene>
<dbReference type="Pfam" id="PF00512">
    <property type="entry name" value="HisKA"/>
    <property type="match status" value="1"/>
</dbReference>
<dbReference type="PROSITE" id="PS50113">
    <property type="entry name" value="PAC"/>
    <property type="match status" value="1"/>
</dbReference>
<dbReference type="NCBIfam" id="TIGR00229">
    <property type="entry name" value="sensory_box"/>
    <property type="match status" value="2"/>
</dbReference>
<dbReference type="PROSITE" id="PS50112">
    <property type="entry name" value="PAS"/>
    <property type="match status" value="1"/>
</dbReference>
<protein>
    <recommendedName>
        <fullName evidence="2">histidine kinase</fullName>
        <ecNumber evidence="2">2.7.13.3</ecNumber>
    </recommendedName>
</protein>
<keyword evidence="3" id="KW-0472">Membrane</keyword>
<proteinExistence type="predicted"/>
<dbReference type="PANTHER" id="PTHR44757:SF2">
    <property type="entry name" value="BIOFILM ARCHITECTURE MAINTENANCE PROTEIN MBAA"/>
    <property type="match status" value="1"/>
</dbReference>
<comment type="catalytic activity">
    <reaction evidence="1">
        <text>ATP + protein L-histidine = ADP + protein N-phospho-L-histidine.</text>
        <dbReference type="EC" id="2.7.13.3"/>
    </reaction>
</comment>
<evidence type="ECO:0000313" key="6">
    <source>
        <dbReference type="EMBL" id="GGH81659.1"/>
    </source>
</evidence>
<dbReference type="Pfam" id="PF08448">
    <property type="entry name" value="PAS_4"/>
    <property type="match status" value="1"/>
</dbReference>
<evidence type="ECO:0000256" key="1">
    <source>
        <dbReference type="ARBA" id="ARBA00000085"/>
    </source>
</evidence>
<keyword evidence="3" id="KW-1133">Transmembrane helix</keyword>
<dbReference type="InterPro" id="IPR036097">
    <property type="entry name" value="HisK_dim/P_sf"/>
</dbReference>
<dbReference type="Gene3D" id="3.30.450.20">
    <property type="entry name" value="PAS domain"/>
    <property type="match status" value="2"/>
</dbReference>
<dbReference type="Pfam" id="PF13426">
    <property type="entry name" value="PAS_9"/>
    <property type="match status" value="1"/>
</dbReference>
<dbReference type="Proteomes" id="UP000627292">
    <property type="component" value="Unassembled WGS sequence"/>
</dbReference>
<dbReference type="SUPFAM" id="SSF55785">
    <property type="entry name" value="PYP-like sensor domain (PAS domain)"/>
    <property type="match status" value="2"/>
</dbReference>
<evidence type="ECO:0000259" key="4">
    <source>
        <dbReference type="PROSITE" id="PS50112"/>
    </source>
</evidence>
<dbReference type="InterPro" id="IPR013656">
    <property type="entry name" value="PAS_4"/>
</dbReference>
<feature type="domain" description="PAS" evidence="4">
    <location>
        <begin position="183"/>
        <end position="224"/>
    </location>
</feature>
<dbReference type="CDD" id="cd00082">
    <property type="entry name" value="HisKA"/>
    <property type="match status" value="1"/>
</dbReference>
<dbReference type="EC" id="2.7.13.3" evidence="2"/>
<reference evidence="6" key="1">
    <citation type="journal article" date="2014" name="Int. J. Syst. Evol. Microbiol.">
        <title>Complete genome sequence of Corynebacterium casei LMG S-19264T (=DSM 44701T), isolated from a smear-ripened cheese.</title>
        <authorList>
            <consortium name="US DOE Joint Genome Institute (JGI-PGF)"/>
            <person name="Walter F."/>
            <person name="Albersmeier A."/>
            <person name="Kalinowski J."/>
            <person name="Ruckert C."/>
        </authorList>
    </citation>
    <scope>NUCLEOTIDE SEQUENCE</scope>
    <source>
        <strain evidence="6">CGMCC 1.15290</strain>
    </source>
</reference>
<dbReference type="InterPro" id="IPR035965">
    <property type="entry name" value="PAS-like_dom_sf"/>
</dbReference>
<dbReference type="GO" id="GO:0000155">
    <property type="term" value="F:phosphorelay sensor kinase activity"/>
    <property type="evidence" value="ECO:0007669"/>
    <property type="project" value="InterPro"/>
</dbReference>
<organism evidence="6 7">
    <name type="scientific">Filimonas zeae</name>
    <dbReference type="NCBI Taxonomy" id="1737353"/>
    <lineage>
        <taxon>Bacteria</taxon>
        <taxon>Pseudomonadati</taxon>
        <taxon>Bacteroidota</taxon>
        <taxon>Chitinophagia</taxon>
        <taxon>Chitinophagales</taxon>
        <taxon>Chitinophagaceae</taxon>
        <taxon>Filimonas</taxon>
    </lineage>
</organism>
<reference evidence="6" key="2">
    <citation type="submission" date="2020-09" db="EMBL/GenBank/DDBJ databases">
        <authorList>
            <person name="Sun Q."/>
            <person name="Zhou Y."/>
        </authorList>
    </citation>
    <scope>NUCLEOTIDE SEQUENCE</scope>
    <source>
        <strain evidence="6">CGMCC 1.15290</strain>
    </source>
</reference>
<feature type="domain" description="PAC" evidence="5">
    <location>
        <begin position="260"/>
        <end position="312"/>
    </location>
</feature>
<evidence type="ECO:0000256" key="3">
    <source>
        <dbReference type="SAM" id="Phobius"/>
    </source>
</evidence>
<evidence type="ECO:0000313" key="7">
    <source>
        <dbReference type="Proteomes" id="UP000627292"/>
    </source>
</evidence>
<dbReference type="InterPro" id="IPR003661">
    <property type="entry name" value="HisK_dim/P_dom"/>
</dbReference>
<dbReference type="PANTHER" id="PTHR44757">
    <property type="entry name" value="DIGUANYLATE CYCLASE DGCP"/>
    <property type="match status" value="1"/>
</dbReference>
<dbReference type="InterPro" id="IPR052155">
    <property type="entry name" value="Biofilm_reg_signaling"/>
</dbReference>
<comment type="caution">
    <text evidence="6">The sequence shown here is derived from an EMBL/GenBank/DDBJ whole genome shotgun (WGS) entry which is preliminary data.</text>
</comment>
<keyword evidence="3" id="KW-0812">Transmembrane</keyword>
<evidence type="ECO:0000256" key="2">
    <source>
        <dbReference type="ARBA" id="ARBA00012438"/>
    </source>
</evidence>
<evidence type="ECO:0000259" key="5">
    <source>
        <dbReference type="PROSITE" id="PS50113"/>
    </source>
</evidence>
<accession>A0A917N0T2</accession>
<feature type="transmembrane region" description="Helical" evidence="3">
    <location>
        <begin position="30"/>
        <end position="48"/>
    </location>
</feature>